<dbReference type="Gramene" id="KRH18176">
    <property type="protein sequence ID" value="KRH18176"/>
    <property type="gene ID" value="GLYMA_13G042700"/>
</dbReference>
<dbReference type="PANTHER" id="PTHR21355">
    <property type="entry name" value="G-PROTEIN COUPLED RECEPTOR-ASSOCIATED PROTEIN LMBRD2"/>
    <property type="match status" value="1"/>
</dbReference>
<comment type="similarity">
    <text evidence="2">Belongs to the LIMR family.</text>
</comment>
<evidence type="ECO:0000256" key="3">
    <source>
        <dbReference type="ARBA" id="ARBA00022692"/>
    </source>
</evidence>
<evidence type="ECO:0000256" key="7">
    <source>
        <dbReference type="SAM" id="Phobius"/>
    </source>
</evidence>
<evidence type="ECO:0000256" key="6">
    <source>
        <dbReference type="SAM" id="MobiDB-lite"/>
    </source>
</evidence>
<dbReference type="Proteomes" id="UP000008827">
    <property type="component" value="Chromosome 13"/>
</dbReference>
<dbReference type="EnsemblPlants" id="KRH18176">
    <property type="protein sequence ID" value="KRH18176"/>
    <property type="gene ID" value="GLYMA_13G042700"/>
</dbReference>
<feature type="transmembrane region" description="Helical" evidence="7">
    <location>
        <begin position="189"/>
        <end position="210"/>
    </location>
</feature>
<protein>
    <submittedName>
        <fullName evidence="8 9">Uncharacterized protein</fullName>
    </submittedName>
</protein>
<organism evidence="8">
    <name type="scientific">Glycine max</name>
    <name type="common">Soybean</name>
    <name type="synonym">Glycine hispida</name>
    <dbReference type="NCBI Taxonomy" id="3847"/>
    <lineage>
        <taxon>Eukaryota</taxon>
        <taxon>Viridiplantae</taxon>
        <taxon>Streptophyta</taxon>
        <taxon>Embryophyta</taxon>
        <taxon>Tracheophyta</taxon>
        <taxon>Spermatophyta</taxon>
        <taxon>Magnoliopsida</taxon>
        <taxon>eudicotyledons</taxon>
        <taxon>Gunneridae</taxon>
        <taxon>Pentapetalae</taxon>
        <taxon>rosids</taxon>
        <taxon>fabids</taxon>
        <taxon>Fabales</taxon>
        <taxon>Fabaceae</taxon>
        <taxon>Papilionoideae</taxon>
        <taxon>50 kb inversion clade</taxon>
        <taxon>NPAAA clade</taxon>
        <taxon>indigoferoid/millettioid clade</taxon>
        <taxon>Phaseoleae</taxon>
        <taxon>Glycine</taxon>
        <taxon>Glycine subgen. Soja</taxon>
    </lineage>
</organism>
<feature type="transmembrane region" description="Helical" evidence="7">
    <location>
        <begin position="462"/>
        <end position="483"/>
    </location>
</feature>
<dbReference type="InterPro" id="IPR051584">
    <property type="entry name" value="GPCR-associated_LMBR1"/>
</dbReference>
<dbReference type="InterPro" id="IPR006876">
    <property type="entry name" value="LMBR1-like_membr_prot"/>
</dbReference>
<accession>A0A0R0GIC3</accession>
<reference evidence="9" key="2">
    <citation type="submission" date="2018-02" db="UniProtKB">
        <authorList>
            <consortium name="EnsemblPlants"/>
        </authorList>
    </citation>
    <scope>IDENTIFICATION</scope>
    <source>
        <strain evidence="9">Williams 82</strain>
    </source>
</reference>
<feature type="compositionally biased region" description="Basic and acidic residues" evidence="6">
    <location>
        <begin position="711"/>
        <end position="722"/>
    </location>
</feature>
<gene>
    <name evidence="8" type="ORF">GLYMA_13G042700</name>
</gene>
<evidence type="ECO:0000313" key="8">
    <source>
        <dbReference type="EMBL" id="KRH18176.1"/>
    </source>
</evidence>
<feature type="compositionally biased region" description="Basic and acidic residues" evidence="6">
    <location>
        <begin position="30"/>
        <end position="39"/>
    </location>
</feature>
<comment type="subcellular location">
    <subcellularLocation>
        <location evidence="1">Membrane</location>
        <topology evidence="1">Multi-pass membrane protein</topology>
    </subcellularLocation>
</comment>
<dbReference type="EMBL" id="CM000846">
    <property type="protein sequence ID" value="KRH18176.1"/>
    <property type="molecule type" value="Genomic_DNA"/>
</dbReference>
<proteinExistence type="inferred from homology"/>
<feature type="transmembrane region" description="Helical" evidence="7">
    <location>
        <begin position="157"/>
        <end position="177"/>
    </location>
</feature>
<reference evidence="8 9" key="1">
    <citation type="journal article" date="2010" name="Nature">
        <title>Genome sequence of the palaeopolyploid soybean.</title>
        <authorList>
            <person name="Schmutz J."/>
            <person name="Cannon S.B."/>
            <person name="Schlueter J."/>
            <person name="Ma J."/>
            <person name="Mitros T."/>
            <person name="Nelson W."/>
            <person name="Hyten D.L."/>
            <person name="Song Q."/>
            <person name="Thelen J.J."/>
            <person name="Cheng J."/>
            <person name="Xu D."/>
            <person name="Hellsten U."/>
            <person name="May G.D."/>
            <person name="Yu Y."/>
            <person name="Sakurai T."/>
            <person name="Umezawa T."/>
            <person name="Bhattacharyya M.K."/>
            <person name="Sandhu D."/>
            <person name="Valliyodan B."/>
            <person name="Lindquist E."/>
            <person name="Peto M."/>
            <person name="Grant D."/>
            <person name="Shu S."/>
            <person name="Goodstein D."/>
            <person name="Barry K."/>
            <person name="Futrell-Griggs M."/>
            <person name="Abernathy B."/>
            <person name="Du J."/>
            <person name="Tian Z."/>
            <person name="Zhu L."/>
            <person name="Gill N."/>
            <person name="Joshi T."/>
            <person name="Libault M."/>
            <person name="Sethuraman A."/>
            <person name="Zhang X.-C."/>
            <person name="Shinozaki K."/>
            <person name="Nguyen H.T."/>
            <person name="Wing R.A."/>
            <person name="Cregan P."/>
            <person name="Specht J."/>
            <person name="Grimwood J."/>
            <person name="Rokhsar D."/>
            <person name="Stacey G."/>
            <person name="Shoemaker R.C."/>
            <person name="Jackson S.A."/>
        </authorList>
    </citation>
    <scope>NUCLEOTIDE SEQUENCE [LARGE SCALE GENOMIC DNA]</scope>
    <source>
        <strain evidence="9">cv. Williams 82</strain>
        <tissue evidence="8">Callus</tissue>
    </source>
</reference>
<keyword evidence="10" id="KW-1185">Reference proteome</keyword>
<evidence type="ECO:0000256" key="5">
    <source>
        <dbReference type="ARBA" id="ARBA00023136"/>
    </source>
</evidence>
<keyword evidence="3 7" id="KW-0812">Transmembrane</keyword>
<feature type="transmembrane region" description="Helical" evidence="7">
    <location>
        <begin position="340"/>
        <end position="362"/>
    </location>
</feature>
<evidence type="ECO:0000256" key="4">
    <source>
        <dbReference type="ARBA" id="ARBA00022989"/>
    </source>
</evidence>
<feature type="region of interest" description="Disordered" evidence="6">
    <location>
        <begin position="619"/>
        <end position="661"/>
    </location>
</feature>
<dbReference type="GO" id="GO:0016020">
    <property type="term" value="C:membrane"/>
    <property type="evidence" value="ECO:0000318"/>
    <property type="project" value="GO_Central"/>
</dbReference>
<feature type="compositionally biased region" description="Basic and acidic residues" evidence="6">
    <location>
        <begin position="625"/>
        <end position="640"/>
    </location>
</feature>
<sequence length="722" mass="81891">MKDKRDEEEKLEKQKKKKDSKALSSKAKGKGKEENDSSKKIVKKENHFATKGDIKRALLLKQSFYLLLSREKSLSTAIPLELEVIPQVKELLDEGLVRKSLNPCTLLVPKIGVEERIHEFQEPLDLSSYPWPPMVGYEDAGDSTVKARLRTSLHGNLVFYLCLSSVALFGLILLISLHKNYWSGNITGFAMACSNTFGLVTGAFLLGFGLSEIPNGIWLNSDWNTEQKVLSHKVAKMAVKLDDAHHDFSNAIVITQATSKQMSKRDSLRPYMNIIDKMLLQIVKSCKCIYMQLKEDPSFKPQGGTLGESGMDYDTDDKSMAALRRRLTKAREQYYRYRRYTLICLLFSICTYSLQVLNKLIFCSEYTKFVLEALELEDTIKDYERPTLRFYIHQVICSSSIFKGIFFHSCRKYFSCLRPERIGKVEFLWRCILWKQLEKSLAVILGCMSFAILLAEATIQEVLVQLAAFIPLIYMCICTYYSLFKMGMMMFYSLTPKTNKLSKLAYDMLKMGKINDAVPFFGKGFNKIYPLIMVIYTSLIASNIFNRVIKYCGNWKIFKFSDEAEDMDGFDLSGVIILRRECSLLQQGHKVGELVFPLARSFSVSTDVESTSKAMALDESATTNKVEEKNEEVSGKDLTQERVSSSLTSDVNDSPNTSAAPSSVLASKWESMMHGFKILRSNIDSKGFLPLSNAQGSTLNSKSSSESLDDIFERLKRPPSEI</sequence>
<feature type="compositionally biased region" description="Low complexity" evidence="6">
    <location>
        <begin position="697"/>
        <end position="706"/>
    </location>
</feature>
<keyword evidence="5 7" id="KW-0472">Membrane</keyword>
<dbReference type="PANTHER" id="PTHR21355:SF14">
    <property type="entry name" value="LMBR1 INTEGRAL MEMBRANE-LIKE PROTEIN"/>
    <property type="match status" value="1"/>
</dbReference>
<feature type="compositionally biased region" description="Basic and acidic residues" evidence="6">
    <location>
        <begin position="1"/>
        <end position="12"/>
    </location>
</feature>
<evidence type="ECO:0000313" key="9">
    <source>
        <dbReference type="EnsemblPlants" id="KRH18176"/>
    </source>
</evidence>
<feature type="region of interest" description="Disordered" evidence="6">
    <location>
        <begin position="695"/>
        <end position="722"/>
    </location>
</feature>
<dbReference type="ExpressionAtlas" id="A0A0R0GIC3">
    <property type="expression patterns" value="baseline and differential"/>
</dbReference>
<dbReference type="Pfam" id="PF04791">
    <property type="entry name" value="LMBR1"/>
    <property type="match status" value="1"/>
</dbReference>
<reference evidence="8" key="3">
    <citation type="submission" date="2018-07" db="EMBL/GenBank/DDBJ databases">
        <title>WGS assembly of Glycine max.</title>
        <authorList>
            <person name="Schmutz J."/>
            <person name="Cannon S."/>
            <person name="Schlueter J."/>
            <person name="Ma J."/>
            <person name="Mitros T."/>
            <person name="Nelson W."/>
            <person name="Hyten D."/>
            <person name="Song Q."/>
            <person name="Thelen J."/>
            <person name="Cheng J."/>
            <person name="Xu D."/>
            <person name="Hellsten U."/>
            <person name="May G."/>
            <person name="Yu Y."/>
            <person name="Sakurai T."/>
            <person name="Umezawa T."/>
            <person name="Bhattacharyya M."/>
            <person name="Sandhu D."/>
            <person name="Valliyodan B."/>
            <person name="Lindquist E."/>
            <person name="Peto M."/>
            <person name="Grant D."/>
            <person name="Shu S."/>
            <person name="Goodstein D."/>
            <person name="Barry K."/>
            <person name="Futrell-Griggs M."/>
            <person name="Abernathy B."/>
            <person name="Du J."/>
            <person name="Tian Z."/>
            <person name="Zhu L."/>
            <person name="Gill N."/>
            <person name="Joshi T."/>
            <person name="Libault M."/>
            <person name="Sethuraman A."/>
            <person name="Zhang X."/>
            <person name="Shinozaki K."/>
            <person name="Nguyen H."/>
            <person name="Wing R."/>
            <person name="Cregan P."/>
            <person name="Specht J."/>
            <person name="Grimwood J."/>
            <person name="Rokhsar D."/>
            <person name="Stacey G."/>
            <person name="Shoemaker R."/>
            <person name="Jackson S."/>
        </authorList>
    </citation>
    <scope>NUCLEOTIDE SEQUENCE</scope>
    <source>
        <tissue evidence="8">Callus</tissue>
    </source>
</reference>
<name>A0A0R0GIC3_SOYBN</name>
<dbReference type="AlphaFoldDB" id="A0A0R0GIC3"/>
<feature type="compositionally biased region" description="Polar residues" evidence="6">
    <location>
        <begin position="641"/>
        <end position="661"/>
    </location>
</feature>
<feature type="transmembrane region" description="Helical" evidence="7">
    <location>
        <begin position="528"/>
        <end position="549"/>
    </location>
</feature>
<keyword evidence="4 7" id="KW-1133">Transmembrane helix</keyword>
<feature type="transmembrane region" description="Helical" evidence="7">
    <location>
        <begin position="437"/>
        <end position="455"/>
    </location>
</feature>
<evidence type="ECO:0000313" key="10">
    <source>
        <dbReference type="Proteomes" id="UP000008827"/>
    </source>
</evidence>
<feature type="region of interest" description="Disordered" evidence="6">
    <location>
        <begin position="1"/>
        <end position="39"/>
    </location>
</feature>
<dbReference type="InParanoid" id="A0A0R0GIC3"/>
<evidence type="ECO:0000256" key="1">
    <source>
        <dbReference type="ARBA" id="ARBA00004141"/>
    </source>
</evidence>
<evidence type="ECO:0000256" key="2">
    <source>
        <dbReference type="ARBA" id="ARBA00010487"/>
    </source>
</evidence>